<dbReference type="GO" id="GO:0008168">
    <property type="term" value="F:methyltransferase activity"/>
    <property type="evidence" value="ECO:0007669"/>
    <property type="project" value="UniProtKB-KW"/>
</dbReference>
<evidence type="ECO:0000259" key="1">
    <source>
        <dbReference type="Pfam" id="PF06983"/>
    </source>
</evidence>
<dbReference type="OrthoDB" id="5293819at2"/>
<dbReference type="CDD" id="cd06588">
    <property type="entry name" value="PhnB_like"/>
    <property type="match status" value="1"/>
</dbReference>
<dbReference type="GO" id="GO:0032259">
    <property type="term" value="P:methylation"/>
    <property type="evidence" value="ECO:0007669"/>
    <property type="project" value="UniProtKB-KW"/>
</dbReference>
<dbReference type="EMBL" id="AAMD01000040">
    <property type="protein sequence ID" value="EAU67102.1"/>
    <property type="molecule type" value="Genomic_DNA"/>
</dbReference>
<evidence type="ECO:0000313" key="5">
    <source>
        <dbReference type="Proteomes" id="UP000032702"/>
    </source>
</evidence>
<dbReference type="InterPro" id="IPR009725">
    <property type="entry name" value="3_dmu_93_MTrfase"/>
</dbReference>
<evidence type="ECO:0000313" key="2">
    <source>
        <dbReference type="EMBL" id="ADO68160.1"/>
    </source>
</evidence>
<dbReference type="STRING" id="378806.STAUR_0351"/>
<dbReference type="InterPro" id="IPR028973">
    <property type="entry name" value="PhnB-like"/>
</dbReference>
<reference evidence="3 5" key="1">
    <citation type="submission" date="2006-04" db="EMBL/GenBank/DDBJ databases">
        <authorList>
            <person name="Nierman W.C."/>
        </authorList>
    </citation>
    <scope>NUCLEOTIDE SEQUENCE [LARGE SCALE GENOMIC DNA]</scope>
    <source>
        <strain evidence="3 5">DW4/3-1</strain>
    </source>
</reference>
<dbReference type="SUPFAM" id="SSF54593">
    <property type="entry name" value="Glyoxalase/Bleomycin resistance protein/Dihydroxybiphenyl dioxygenase"/>
    <property type="match status" value="1"/>
</dbReference>
<dbReference type="PANTHER" id="PTHR33990:SF2">
    <property type="entry name" value="PHNB-LIKE DOMAIN-CONTAINING PROTEIN"/>
    <property type="match status" value="1"/>
</dbReference>
<dbReference type="Pfam" id="PF06983">
    <property type="entry name" value="3-dmu-9_3-mt"/>
    <property type="match status" value="1"/>
</dbReference>
<dbReference type="Gene3D" id="3.10.180.10">
    <property type="entry name" value="2,3-Dihydroxybiphenyl 1,2-Dioxygenase, domain 1"/>
    <property type="match status" value="1"/>
</dbReference>
<feature type="domain" description="PhnB-like" evidence="1">
    <location>
        <begin position="3"/>
        <end position="118"/>
    </location>
</feature>
<dbReference type="RefSeq" id="WP_002613332.1">
    <property type="nucleotide sequence ID" value="NC_014623.1"/>
</dbReference>
<evidence type="ECO:0000313" key="4">
    <source>
        <dbReference type="Proteomes" id="UP000001351"/>
    </source>
</evidence>
<dbReference type="InterPro" id="IPR029068">
    <property type="entry name" value="Glyas_Bleomycin-R_OHBP_Dase"/>
</dbReference>
<gene>
    <name evidence="2" type="ordered locus">STAUR_0351</name>
    <name evidence="3" type="ORF">STIAU_2649</name>
</gene>
<sequence length="162" mass="17787">MSKITPCLWFNGQAEEAANFYVSLLPHSRVDRVVRSPADNPSTRAGDVLTVEFTLAGQPYIGLNGGPQFPFTEAVSFSIDCEDQAEVDRLWEVLVQGGGSHGPCGWLKDRYGLSWQIVPRALTKMLRDADREAAGRAMQAMMKMGKIDIAGIERAYKAKPAV</sequence>
<dbReference type="HOGENOM" id="CLU_046006_22_1_7"/>
<dbReference type="PANTHER" id="PTHR33990">
    <property type="entry name" value="PROTEIN YJDN-RELATED"/>
    <property type="match status" value="1"/>
</dbReference>
<keyword evidence="3" id="KW-0489">Methyltransferase</keyword>
<dbReference type="Proteomes" id="UP000001351">
    <property type="component" value="Chromosome"/>
</dbReference>
<protein>
    <submittedName>
        <fullName evidence="3">3-demethylubiquinone-9 3-methyltransferase</fullName>
    </submittedName>
</protein>
<name>Q094F3_STIAD</name>
<evidence type="ECO:0000313" key="3">
    <source>
        <dbReference type="EMBL" id="EAU67102.1"/>
    </source>
</evidence>
<dbReference type="eggNOG" id="COG3865">
    <property type="taxonomic scope" value="Bacteria"/>
</dbReference>
<proteinExistence type="predicted"/>
<organism evidence="3 5">
    <name type="scientific">Stigmatella aurantiaca (strain DW4/3-1)</name>
    <dbReference type="NCBI Taxonomy" id="378806"/>
    <lineage>
        <taxon>Bacteria</taxon>
        <taxon>Pseudomonadati</taxon>
        <taxon>Myxococcota</taxon>
        <taxon>Myxococcia</taxon>
        <taxon>Myxococcales</taxon>
        <taxon>Cystobacterineae</taxon>
        <taxon>Archangiaceae</taxon>
        <taxon>Stigmatella</taxon>
    </lineage>
</organism>
<accession>Q094F3</accession>
<dbReference type="PATRIC" id="fig|378806.16.peg.6318"/>
<keyword evidence="4" id="KW-1185">Reference proteome</keyword>
<reference evidence="2 4" key="2">
    <citation type="journal article" date="2011" name="Mol. Biol. Evol.">
        <title>Comparative genomic analysis of fruiting body formation in Myxococcales.</title>
        <authorList>
            <person name="Huntley S."/>
            <person name="Hamann N."/>
            <person name="Wegener-Feldbrugge S."/>
            <person name="Treuner-Lange A."/>
            <person name="Kube M."/>
            <person name="Reinhardt R."/>
            <person name="Klages S."/>
            <person name="Muller R."/>
            <person name="Ronning C.M."/>
            <person name="Nierman W.C."/>
            <person name="Sogaard-Andersen L."/>
        </authorList>
    </citation>
    <scope>NUCLEOTIDE SEQUENCE [LARGE SCALE GENOMIC DNA]</scope>
    <source>
        <strain evidence="2 4">DW4/3-1</strain>
    </source>
</reference>
<dbReference type="Proteomes" id="UP000032702">
    <property type="component" value="Unassembled WGS sequence"/>
</dbReference>
<dbReference type="EMBL" id="CP002271">
    <property type="protein sequence ID" value="ADO68160.1"/>
    <property type="molecule type" value="Genomic_DNA"/>
</dbReference>
<dbReference type="AlphaFoldDB" id="Q094F3"/>
<keyword evidence="3" id="KW-0830">Ubiquinone</keyword>
<keyword evidence="3" id="KW-0808">Transferase</keyword>
<dbReference type="PIRSF" id="PIRSF021700">
    <property type="entry name" value="3_dmu_93_MTrfase"/>
    <property type="match status" value="1"/>
</dbReference>
<dbReference type="KEGG" id="sur:STAUR_0351"/>